<dbReference type="SUPFAM" id="SSF53850">
    <property type="entry name" value="Periplasmic binding protein-like II"/>
    <property type="match status" value="1"/>
</dbReference>
<reference evidence="2" key="1">
    <citation type="journal article" date="2019" name="Int. J. Syst. Evol. Microbiol.">
        <title>The Global Catalogue of Microorganisms (GCM) 10K type strain sequencing project: providing services to taxonomists for standard genome sequencing and annotation.</title>
        <authorList>
            <consortium name="The Broad Institute Genomics Platform"/>
            <consortium name="The Broad Institute Genome Sequencing Center for Infectious Disease"/>
            <person name="Wu L."/>
            <person name="Ma J."/>
        </authorList>
    </citation>
    <scope>NUCLEOTIDE SEQUENCE [LARGE SCALE GENOMIC DNA]</scope>
    <source>
        <strain evidence="2">KCTC 52168</strain>
    </source>
</reference>
<dbReference type="RefSeq" id="WP_377305306.1">
    <property type="nucleotide sequence ID" value="NZ_CP180191.1"/>
</dbReference>
<evidence type="ECO:0000313" key="2">
    <source>
        <dbReference type="Proteomes" id="UP001595556"/>
    </source>
</evidence>
<evidence type="ECO:0000313" key="1">
    <source>
        <dbReference type="EMBL" id="MFC3148932.1"/>
    </source>
</evidence>
<gene>
    <name evidence="1" type="ORF">ACFOEN_14995</name>
</gene>
<accession>A0ABV7HC65</accession>
<evidence type="ECO:0008006" key="3">
    <source>
        <dbReference type="Google" id="ProtNLM"/>
    </source>
</evidence>
<protein>
    <recommendedName>
        <fullName evidence="3">Solute-binding protein family 3/N-terminal domain-containing protein</fullName>
    </recommendedName>
</protein>
<proteinExistence type="predicted"/>
<comment type="caution">
    <text evidence="1">The sequence shown here is derived from an EMBL/GenBank/DDBJ whole genome shotgun (WGS) entry which is preliminary data.</text>
</comment>
<name>A0ABV7HC65_9BURK</name>
<organism evidence="1 2">
    <name type="scientific">Piscinibacterium candidicorallinum</name>
    <dbReference type="NCBI Taxonomy" id="1793872"/>
    <lineage>
        <taxon>Bacteria</taxon>
        <taxon>Pseudomonadati</taxon>
        <taxon>Pseudomonadota</taxon>
        <taxon>Betaproteobacteria</taxon>
        <taxon>Burkholderiales</taxon>
        <taxon>Piscinibacterium</taxon>
    </lineage>
</organism>
<dbReference type="EMBL" id="JBHRTI010000010">
    <property type="protein sequence ID" value="MFC3148932.1"/>
    <property type="molecule type" value="Genomic_DNA"/>
</dbReference>
<sequence>MTRITAARAALSRAVVSWWRHGQRLARGAALALACMAGLSAHAIERIEWALPELPPVFFYDSEGRPPTGPAQLGRGSGDGYLREIMLNAPGVRHEIVGMTYARAWAEMERGREICIPAVVKLDERSERAWYTPMSPPPPMTVVVRADRVREVLGDSAVASLAALLARPELTALVPAGRAFGPEINALLAQPDVQTRIERLRYSSSTQAAQMLMLGRVDYWMEWPHVAEWQMRNLPRRPPMTWRPVLEFAVDKHLYIACTRSAAGRKAIELIDQAIRQAAREPAYRNAAVNWYPPEIRESVAPRFKRFFDERSRKPMIE</sequence>
<keyword evidence="2" id="KW-1185">Reference proteome</keyword>
<dbReference type="Proteomes" id="UP001595556">
    <property type="component" value="Unassembled WGS sequence"/>
</dbReference>